<sequence>MTIRITPRRGGRTLSSLPSAPMSREMRSVPISSCLPLSQLAGVQVARNNTLLLYLHDRRVVMANLDRSCRARDFYSGFYISPPEDGRLCVDRDLLQSRTGAKCKVSSWRGLELARD</sequence>
<dbReference type="AlphaFoldDB" id="A0A6I4U4F4"/>
<keyword evidence="3" id="KW-1185">Reference proteome</keyword>
<dbReference type="OrthoDB" id="7596012at2"/>
<feature type="region of interest" description="Disordered" evidence="1">
    <location>
        <begin position="1"/>
        <end position="20"/>
    </location>
</feature>
<comment type="caution">
    <text evidence="2">The sequence shown here is derived from an EMBL/GenBank/DDBJ whole genome shotgun (WGS) entry which is preliminary data.</text>
</comment>
<protein>
    <submittedName>
        <fullName evidence="2">Uncharacterized protein</fullName>
    </submittedName>
</protein>
<organism evidence="2 3">
    <name type="scientific">Alteriqipengyuania halimionae</name>
    <dbReference type="NCBI Taxonomy" id="1926630"/>
    <lineage>
        <taxon>Bacteria</taxon>
        <taxon>Pseudomonadati</taxon>
        <taxon>Pseudomonadota</taxon>
        <taxon>Alphaproteobacteria</taxon>
        <taxon>Sphingomonadales</taxon>
        <taxon>Erythrobacteraceae</taxon>
        <taxon>Alteriqipengyuania</taxon>
    </lineage>
</organism>
<evidence type="ECO:0000313" key="2">
    <source>
        <dbReference type="EMBL" id="MXP09793.1"/>
    </source>
</evidence>
<dbReference type="Proteomes" id="UP000429229">
    <property type="component" value="Unassembled WGS sequence"/>
</dbReference>
<reference evidence="2 3" key="1">
    <citation type="submission" date="2019-12" db="EMBL/GenBank/DDBJ databases">
        <title>Genomic-based taxomic classification of the family Erythrobacteraceae.</title>
        <authorList>
            <person name="Xu L."/>
        </authorList>
    </citation>
    <scope>NUCLEOTIDE SEQUENCE [LARGE SCALE GENOMIC DNA]</scope>
    <source>
        <strain evidence="2 3">LMG 29519</strain>
    </source>
</reference>
<feature type="compositionally biased region" description="Basic residues" evidence="1">
    <location>
        <begin position="1"/>
        <end position="11"/>
    </location>
</feature>
<dbReference type="RefSeq" id="WP_160616460.1">
    <property type="nucleotide sequence ID" value="NZ_WTYR01000001.1"/>
</dbReference>
<dbReference type="EMBL" id="WTYR01000001">
    <property type="protein sequence ID" value="MXP09793.1"/>
    <property type="molecule type" value="Genomic_DNA"/>
</dbReference>
<name>A0A6I4U4F4_9SPHN</name>
<accession>A0A6I4U4F4</accession>
<evidence type="ECO:0000313" key="3">
    <source>
        <dbReference type="Proteomes" id="UP000429229"/>
    </source>
</evidence>
<proteinExistence type="predicted"/>
<evidence type="ECO:0000256" key="1">
    <source>
        <dbReference type="SAM" id="MobiDB-lite"/>
    </source>
</evidence>
<gene>
    <name evidence="2" type="ORF">GRI68_06335</name>
</gene>